<gene>
    <name evidence="4" type="primary">MAGIX</name>
</gene>
<dbReference type="GO" id="GO:0007165">
    <property type="term" value="P:signal transduction"/>
    <property type="evidence" value="ECO:0007669"/>
    <property type="project" value="TreeGrafter"/>
</dbReference>
<dbReference type="SMART" id="SM00228">
    <property type="entry name" value="PDZ"/>
    <property type="match status" value="2"/>
</dbReference>
<protein>
    <submittedName>
        <fullName evidence="4">PDZ domain-containing protein MAGIX isoform X1</fullName>
    </submittedName>
</protein>
<dbReference type="KEGG" id="muo:115463591"/>
<accession>A0A6P7XHF7</accession>
<dbReference type="PROSITE" id="PS50106">
    <property type="entry name" value="PDZ"/>
    <property type="match status" value="2"/>
</dbReference>
<feature type="domain" description="PDZ" evidence="2">
    <location>
        <begin position="25"/>
        <end position="81"/>
    </location>
</feature>
<name>A0A6P7XHF7_9AMPH</name>
<dbReference type="CDD" id="cd06735">
    <property type="entry name" value="PDZ5_MAGI-1_3-like"/>
    <property type="match status" value="1"/>
</dbReference>
<dbReference type="OrthoDB" id="66881at2759"/>
<evidence type="ECO:0000256" key="1">
    <source>
        <dbReference type="SAM" id="MobiDB-lite"/>
    </source>
</evidence>
<dbReference type="Gene3D" id="2.30.42.10">
    <property type="match status" value="2"/>
</dbReference>
<dbReference type="Proteomes" id="UP000515156">
    <property type="component" value="Chromosome 2"/>
</dbReference>
<dbReference type="Pfam" id="PF00595">
    <property type="entry name" value="PDZ"/>
    <property type="match status" value="2"/>
</dbReference>
<dbReference type="RefSeq" id="XP_030050110.1">
    <property type="nucleotide sequence ID" value="XM_030194250.1"/>
</dbReference>
<dbReference type="GeneID" id="115463591"/>
<evidence type="ECO:0000313" key="4">
    <source>
        <dbReference type="RefSeq" id="XP_030050110.1"/>
    </source>
</evidence>
<organism evidence="3 4">
    <name type="scientific">Microcaecilia unicolor</name>
    <dbReference type="NCBI Taxonomy" id="1415580"/>
    <lineage>
        <taxon>Eukaryota</taxon>
        <taxon>Metazoa</taxon>
        <taxon>Chordata</taxon>
        <taxon>Craniata</taxon>
        <taxon>Vertebrata</taxon>
        <taxon>Euteleostomi</taxon>
        <taxon>Amphibia</taxon>
        <taxon>Gymnophiona</taxon>
        <taxon>Siphonopidae</taxon>
        <taxon>Microcaecilia</taxon>
    </lineage>
</organism>
<evidence type="ECO:0000259" key="2">
    <source>
        <dbReference type="PROSITE" id="PS50106"/>
    </source>
</evidence>
<dbReference type="GO" id="GO:0005737">
    <property type="term" value="C:cytoplasm"/>
    <property type="evidence" value="ECO:0007669"/>
    <property type="project" value="TreeGrafter"/>
</dbReference>
<feature type="region of interest" description="Disordered" evidence="1">
    <location>
        <begin position="244"/>
        <end position="320"/>
    </location>
</feature>
<dbReference type="CTD" id="79917"/>
<evidence type="ECO:0000313" key="3">
    <source>
        <dbReference type="Proteomes" id="UP000515156"/>
    </source>
</evidence>
<dbReference type="GO" id="GO:0005911">
    <property type="term" value="C:cell-cell junction"/>
    <property type="evidence" value="ECO:0007669"/>
    <property type="project" value="TreeGrafter"/>
</dbReference>
<dbReference type="PANTHER" id="PTHR10316:SF41">
    <property type="entry name" value="MAGI FAMILY MEMBER, X-LINKED A-RELATED"/>
    <property type="match status" value="1"/>
</dbReference>
<keyword evidence="3" id="KW-1185">Reference proteome</keyword>
<dbReference type="InterPro" id="IPR036034">
    <property type="entry name" value="PDZ_sf"/>
</dbReference>
<sequence length="394" mass="43842">MFDRVQSMLRNAKELKPGSLIPHRISEIRHGSPAQRTRKMQVGDRLEGVNGRSIASMSHGEIAQLFRQAGTKIRLRILPQSEDPGAASKMEPAEVEIDSSQIPHSSKMQRPFAPKHQQESRQYSVELRRGATGFGFSLRGGSEYKMKIYILELMEGGPAERSRKMQVSDQLLEINGRNTRGMTHSDAVERIRRSGNTVHLQLNRGNGIVPDYDGEYSHSSSIEVLQEGCKQEPDSMVDLSNRAEGWETGSPEKEGQLPPSVGDDIREWGSAGGLGQKCESSPHGVVRSPPRSQKEGERGREQRKHHRKPISSAPAQGEDTLQGALTSQMEYHREYVSPVPTEQIPSDTLTNGRRGSIPTVYLEPWFRPALLPGPWLVPSKERLQEALRSSHVAG</sequence>
<dbReference type="FunCoup" id="A0A6P7XHF7">
    <property type="interactions" value="63"/>
</dbReference>
<dbReference type="InParanoid" id="A0A6P7XHF7"/>
<feature type="domain" description="PDZ" evidence="2">
    <location>
        <begin position="124"/>
        <end position="206"/>
    </location>
</feature>
<dbReference type="InterPro" id="IPR001478">
    <property type="entry name" value="PDZ"/>
</dbReference>
<dbReference type="FunFam" id="2.30.42.10:FF:000249">
    <property type="entry name" value="membrane-associated guanylate kinase, WW and PDZ domain-containing protein 1-like isoform X2"/>
    <property type="match status" value="1"/>
</dbReference>
<dbReference type="SUPFAM" id="SSF50156">
    <property type="entry name" value="PDZ domain-like"/>
    <property type="match status" value="2"/>
</dbReference>
<dbReference type="PANTHER" id="PTHR10316">
    <property type="entry name" value="MEMBRANE ASSOCIATED GUANYLATE KINASE-RELATED"/>
    <property type="match status" value="1"/>
</dbReference>
<dbReference type="AlphaFoldDB" id="A0A6P7XHF7"/>
<proteinExistence type="predicted"/>
<reference evidence="4" key="1">
    <citation type="submission" date="2025-08" db="UniProtKB">
        <authorList>
            <consortium name="RefSeq"/>
        </authorList>
    </citation>
    <scope>IDENTIFICATION</scope>
</reference>